<reference evidence="1" key="2">
    <citation type="journal article" date="2015" name="Data Brief">
        <title>Shoot transcriptome of the giant reed, Arundo donax.</title>
        <authorList>
            <person name="Barrero R.A."/>
            <person name="Guerrero F.D."/>
            <person name="Moolhuijzen P."/>
            <person name="Goolsby J.A."/>
            <person name="Tidwell J."/>
            <person name="Bellgard S.E."/>
            <person name="Bellgard M.I."/>
        </authorList>
    </citation>
    <scope>NUCLEOTIDE SEQUENCE</scope>
    <source>
        <tissue evidence="1">Shoot tissue taken approximately 20 cm above the soil surface</tissue>
    </source>
</reference>
<proteinExistence type="predicted"/>
<evidence type="ECO:0000313" key="1">
    <source>
        <dbReference type="EMBL" id="JAE25421.1"/>
    </source>
</evidence>
<reference evidence="1" key="1">
    <citation type="submission" date="2014-09" db="EMBL/GenBank/DDBJ databases">
        <authorList>
            <person name="Magalhaes I.L.F."/>
            <person name="Oliveira U."/>
            <person name="Santos F.R."/>
            <person name="Vidigal T.H.D.A."/>
            <person name="Brescovit A.D."/>
            <person name="Santos A.J."/>
        </authorList>
    </citation>
    <scope>NUCLEOTIDE SEQUENCE</scope>
    <source>
        <tissue evidence="1">Shoot tissue taken approximately 20 cm above the soil surface</tissue>
    </source>
</reference>
<sequence>MQFWNPRLHHHILHLALTVVYQGFCSVQAFQSDQNFHGPLRALHVSSLSI</sequence>
<name>A0A0A9QLN7_ARUDO</name>
<accession>A0A0A9QLN7</accession>
<organism evidence="1">
    <name type="scientific">Arundo donax</name>
    <name type="common">Giant reed</name>
    <name type="synonym">Donax arundinaceus</name>
    <dbReference type="NCBI Taxonomy" id="35708"/>
    <lineage>
        <taxon>Eukaryota</taxon>
        <taxon>Viridiplantae</taxon>
        <taxon>Streptophyta</taxon>
        <taxon>Embryophyta</taxon>
        <taxon>Tracheophyta</taxon>
        <taxon>Spermatophyta</taxon>
        <taxon>Magnoliopsida</taxon>
        <taxon>Liliopsida</taxon>
        <taxon>Poales</taxon>
        <taxon>Poaceae</taxon>
        <taxon>PACMAD clade</taxon>
        <taxon>Arundinoideae</taxon>
        <taxon>Arundineae</taxon>
        <taxon>Arundo</taxon>
    </lineage>
</organism>
<dbReference type="AlphaFoldDB" id="A0A0A9QLN7"/>
<dbReference type="EMBL" id="GBRH01172475">
    <property type="protein sequence ID" value="JAE25421.1"/>
    <property type="molecule type" value="Transcribed_RNA"/>
</dbReference>
<protein>
    <submittedName>
        <fullName evidence="1">Uncharacterized protein</fullName>
    </submittedName>
</protein>